<keyword evidence="3" id="KW-0862">Zinc</keyword>
<dbReference type="eggNOG" id="ENOG502SA0M">
    <property type="taxonomic scope" value="Eukaryota"/>
</dbReference>
<name>A0A093VKM6_TALMA</name>
<protein>
    <submittedName>
        <fullName evidence="6">Putative glutathione-dependent formaldehyde-activating enzyme</fullName>
    </submittedName>
</protein>
<sequence>MTVEGHCNCGSIRVTLNEVPESCILCYCDNCRRSGGLSSMNFLLNASTIVVHDPDNVLRKYTDKNTTTGGVIERRFCGTCGSPILSLDLADPGTVFLKASLLDIEDTPQPRKENFPHKKPQWMGEVNYL</sequence>
<dbReference type="EMBL" id="JPOX01000007">
    <property type="protein sequence ID" value="KFX50514.1"/>
    <property type="molecule type" value="Genomic_DNA"/>
</dbReference>
<dbReference type="InterPro" id="IPR006913">
    <property type="entry name" value="CENP-V/GFA"/>
</dbReference>
<dbReference type="AlphaFoldDB" id="A0A093VKM6"/>
<organism evidence="6">
    <name type="scientific">Talaromyces marneffei PM1</name>
    <dbReference type="NCBI Taxonomy" id="1077442"/>
    <lineage>
        <taxon>Eukaryota</taxon>
        <taxon>Fungi</taxon>
        <taxon>Dikarya</taxon>
        <taxon>Ascomycota</taxon>
        <taxon>Pezizomycotina</taxon>
        <taxon>Eurotiomycetes</taxon>
        <taxon>Eurotiomycetidae</taxon>
        <taxon>Eurotiales</taxon>
        <taxon>Trichocomaceae</taxon>
        <taxon>Talaromyces</taxon>
        <taxon>Talaromyces sect. Talaromyces</taxon>
    </lineage>
</organism>
<dbReference type="PANTHER" id="PTHR33337">
    <property type="entry name" value="GFA DOMAIN-CONTAINING PROTEIN"/>
    <property type="match status" value="1"/>
</dbReference>
<evidence type="ECO:0000259" key="5">
    <source>
        <dbReference type="PROSITE" id="PS51891"/>
    </source>
</evidence>
<gene>
    <name evidence="6" type="ORF">GQ26_0072160</name>
</gene>
<reference evidence="6" key="1">
    <citation type="journal article" date="2014" name="PLoS Genet.">
        <title>Signature Gene Expression Reveals Novel Clues to the Molecular Mechanisms of Dimorphic Transition in Penicillium marneffei.</title>
        <authorList>
            <person name="Yang E."/>
            <person name="Wang G."/>
            <person name="Cai J."/>
            <person name="Woo P.C."/>
            <person name="Lau S.K."/>
            <person name="Yuen K.-Y."/>
            <person name="Chow W.-N."/>
            <person name="Lin X."/>
        </authorList>
    </citation>
    <scope>NUCLEOTIDE SEQUENCE [LARGE SCALE GENOMIC DNA]</scope>
    <source>
        <strain evidence="6">PM1</strain>
    </source>
</reference>
<dbReference type="GO" id="GO:0016846">
    <property type="term" value="F:carbon-sulfur lyase activity"/>
    <property type="evidence" value="ECO:0007669"/>
    <property type="project" value="InterPro"/>
</dbReference>
<dbReference type="SUPFAM" id="SSF51316">
    <property type="entry name" value="Mss4-like"/>
    <property type="match status" value="1"/>
</dbReference>
<dbReference type="InterPro" id="IPR011057">
    <property type="entry name" value="Mss4-like_sf"/>
</dbReference>
<dbReference type="HOGENOM" id="CLU_055491_3_3_1"/>
<comment type="similarity">
    <text evidence="1">Belongs to the Gfa family.</text>
</comment>
<dbReference type="PROSITE" id="PS51891">
    <property type="entry name" value="CENP_V_GFA"/>
    <property type="match status" value="1"/>
</dbReference>
<evidence type="ECO:0000256" key="1">
    <source>
        <dbReference type="ARBA" id="ARBA00005495"/>
    </source>
</evidence>
<accession>A0A093VKM6</accession>
<keyword evidence="2" id="KW-0479">Metal-binding</keyword>
<evidence type="ECO:0000256" key="4">
    <source>
        <dbReference type="ARBA" id="ARBA00023239"/>
    </source>
</evidence>
<keyword evidence="4" id="KW-0456">Lyase</keyword>
<evidence type="ECO:0000313" key="6">
    <source>
        <dbReference type="EMBL" id="KFX50514.1"/>
    </source>
</evidence>
<dbReference type="Pfam" id="PF04828">
    <property type="entry name" value="GFA"/>
    <property type="match status" value="1"/>
</dbReference>
<evidence type="ECO:0000256" key="3">
    <source>
        <dbReference type="ARBA" id="ARBA00022833"/>
    </source>
</evidence>
<comment type="caution">
    <text evidence="6">The sequence shown here is derived from an EMBL/GenBank/DDBJ whole genome shotgun (WGS) entry which is preliminary data.</text>
</comment>
<evidence type="ECO:0000256" key="2">
    <source>
        <dbReference type="ARBA" id="ARBA00022723"/>
    </source>
</evidence>
<proteinExistence type="inferred from homology"/>
<dbReference type="Gene3D" id="3.90.1590.10">
    <property type="entry name" value="glutathione-dependent formaldehyde- activating enzyme (gfa)"/>
    <property type="match status" value="1"/>
</dbReference>
<feature type="domain" description="CENP-V/GFA" evidence="5">
    <location>
        <begin position="3"/>
        <end position="112"/>
    </location>
</feature>
<dbReference type="GO" id="GO:0046872">
    <property type="term" value="F:metal ion binding"/>
    <property type="evidence" value="ECO:0007669"/>
    <property type="project" value="UniProtKB-KW"/>
</dbReference>
<dbReference type="PANTHER" id="PTHR33337:SF40">
    <property type="entry name" value="CENP-V_GFA DOMAIN-CONTAINING PROTEIN-RELATED"/>
    <property type="match status" value="1"/>
</dbReference>